<evidence type="ECO:0000313" key="3">
    <source>
        <dbReference type="EMBL" id="MDP1027798.1"/>
    </source>
</evidence>
<name>A0ABT9ELE4_9SPHN</name>
<feature type="region of interest" description="Disordered" evidence="1">
    <location>
        <begin position="53"/>
        <end position="82"/>
    </location>
</feature>
<feature type="transmembrane region" description="Helical" evidence="2">
    <location>
        <begin position="12"/>
        <end position="30"/>
    </location>
</feature>
<evidence type="ECO:0000256" key="1">
    <source>
        <dbReference type="SAM" id="MobiDB-lite"/>
    </source>
</evidence>
<feature type="compositionally biased region" description="Gly residues" evidence="1">
    <location>
        <begin position="122"/>
        <end position="136"/>
    </location>
</feature>
<reference evidence="3 4" key="1">
    <citation type="submission" date="2023-07" db="EMBL/GenBank/DDBJ databases">
        <authorList>
            <person name="Kim M.K."/>
        </authorList>
    </citation>
    <scope>NUCLEOTIDE SEQUENCE [LARGE SCALE GENOMIC DNA]</scope>
    <source>
        <strain evidence="3 4">KR1UV-12</strain>
    </source>
</reference>
<gene>
    <name evidence="3" type="ORF">Q5H91_11280</name>
</gene>
<dbReference type="RefSeq" id="WP_305173507.1">
    <property type="nucleotide sequence ID" value="NZ_JAUUDS010000005.1"/>
</dbReference>
<keyword evidence="2" id="KW-1133">Transmembrane helix</keyword>
<feature type="compositionally biased region" description="Low complexity" evidence="1">
    <location>
        <begin position="103"/>
        <end position="118"/>
    </location>
</feature>
<organism evidence="3 4">
    <name type="scientific">Sphingomonas aurea</name>
    <dbReference type="NCBI Taxonomy" id="3063994"/>
    <lineage>
        <taxon>Bacteria</taxon>
        <taxon>Pseudomonadati</taxon>
        <taxon>Pseudomonadota</taxon>
        <taxon>Alphaproteobacteria</taxon>
        <taxon>Sphingomonadales</taxon>
        <taxon>Sphingomonadaceae</taxon>
        <taxon>Sphingomonas</taxon>
    </lineage>
</organism>
<evidence type="ECO:0000256" key="2">
    <source>
        <dbReference type="SAM" id="Phobius"/>
    </source>
</evidence>
<protein>
    <submittedName>
        <fullName evidence="3">Energy transducer TonB</fullName>
    </submittedName>
</protein>
<proteinExistence type="predicted"/>
<accession>A0ABT9ELE4</accession>
<sequence length="239" mass="24935">MYGEDVPLRQRIGPAALTATVVAAIGWVLASGLGVARTAAVQEALATFDVLPRPEPPVRVVPKRQRSHRPEGRAAPPGLRSQATEVVAVRTVVPPPPVIAAPVAGTGSAATQGAAERPGPGPGAGGIGDGRGSGGDGDGDGGEGYETEPHWLRGRLSFKDGWDVAGDAVIGRSISVRCTLTVRERLTGCVAARSSGIAALDARVFELIERRFRYSPWLDARGRPVESTVLIDQAWDGER</sequence>
<keyword evidence="2" id="KW-0812">Transmembrane</keyword>
<evidence type="ECO:0000313" key="4">
    <source>
        <dbReference type="Proteomes" id="UP001230685"/>
    </source>
</evidence>
<comment type="caution">
    <text evidence="3">The sequence shown here is derived from an EMBL/GenBank/DDBJ whole genome shotgun (WGS) entry which is preliminary data.</text>
</comment>
<keyword evidence="2" id="KW-0472">Membrane</keyword>
<feature type="compositionally biased region" description="Acidic residues" evidence="1">
    <location>
        <begin position="137"/>
        <end position="146"/>
    </location>
</feature>
<dbReference type="EMBL" id="JAUUDS010000005">
    <property type="protein sequence ID" value="MDP1027798.1"/>
    <property type="molecule type" value="Genomic_DNA"/>
</dbReference>
<keyword evidence="4" id="KW-1185">Reference proteome</keyword>
<feature type="region of interest" description="Disordered" evidence="1">
    <location>
        <begin position="103"/>
        <end position="148"/>
    </location>
</feature>
<dbReference type="Proteomes" id="UP001230685">
    <property type="component" value="Unassembled WGS sequence"/>
</dbReference>